<reference evidence="1" key="1">
    <citation type="submission" date="2021-01" db="EMBL/GenBank/DDBJ databases">
        <title>Phytophthora aleatoria, a newly-described species from Pinus radiata is distinct from Phytophthora cactorum isolates based on comparative genomics.</title>
        <authorList>
            <person name="Mcdougal R."/>
            <person name="Panda P."/>
            <person name="Williams N."/>
            <person name="Studholme D.J."/>
        </authorList>
    </citation>
    <scope>NUCLEOTIDE SEQUENCE</scope>
    <source>
        <strain evidence="1">NZFS 3830</strain>
    </source>
</reference>
<evidence type="ECO:0000313" key="2">
    <source>
        <dbReference type="Proteomes" id="UP000688947"/>
    </source>
</evidence>
<dbReference type="AlphaFoldDB" id="A0A8T1UVQ7"/>
<gene>
    <name evidence="1" type="ORF">JG687_00002185</name>
</gene>
<accession>A0A8T1UVQ7</accession>
<name>A0A8T1UVQ7_9STRA</name>
<organism evidence="1 2">
    <name type="scientific">Phytophthora cactorum</name>
    <dbReference type="NCBI Taxonomy" id="29920"/>
    <lineage>
        <taxon>Eukaryota</taxon>
        <taxon>Sar</taxon>
        <taxon>Stramenopiles</taxon>
        <taxon>Oomycota</taxon>
        <taxon>Peronosporomycetes</taxon>
        <taxon>Peronosporales</taxon>
        <taxon>Peronosporaceae</taxon>
        <taxon>Phytophthora</taxon>
    </lineage>
</organism>
<dbReference type="Proteomes" id="UP000688947">
    <property type="component" value="Unassembled WGS sequence"/>
</dbReference>
<comment type="caution">
    <text evidence="1">The sequence shown here is derived from an EMBL/GenBank/DDBJ whole genome shotgun (WGS) entry which is preliminary data.</text>
</comment>
<dbReference type="EMBL" id="JAENGZ010000057">
    <property type="protein sequence ID" value="KAG6971221.1"/>
    <property type="molecule type" value="Genomic_DNA"/>
</dbReference>
<proteinExistence type="predicted"/>
<sequence>MPSIQEKLIRVFDDKTSNHCNANDGDIYYYTGKEAGDVLHTFKTLLTIRSGNPPNGQSLRVWATKHPLILVMRATEPSGLIPVLVLSYNWFDPNMVGDEETESGNGEEEWKAYGDIFMNGLASAVVRVLVHRLIALSLVLII</sequence>
<protein>
    <submittedName>
        <fullName evidence="1">Uncharacterized protein</fullName>
    </submittedName>
</protein>
<evidence type="ECO:0000313" key="1">
    <source>
        <dbReference type="EMBL" id="KAG6971221.1"/>
    </source>
</evidence>